<evidence type="ECO:0000256" key="2">
    <source>
        <dbReference type="ARBA" id="ARBA00022643"/>
    </source>
</evidence>
<keyword evidence="3" id="KW-0813">Transport</keyword>
<protein>
    <submittedName>
        <fullName evidence="5">Nitric oxide synthase</fullName>
    </submittedName>
</protein>
<dbReference type="GO" id="GO:0016491">
    <property type="term" value="F:oxidoreductase activity"/>
    <property type="evidence" value="ECO:0007669"/>
    <property type="project" value="TreeGrafter"/>
</dbReference>
<evidence type="ECO:0000256" key="3">
    <source>
        <dbReference type="ARBA" id="ARBA00022982"/>
    </source>
</evidence>
<gene>
    <name evidence="5" type="ORF">GT347_00190</name>
</gene>
<reference evidence="5 6" key="1">
    <citation type="submission" date="2020-01" db="EMBL/GenBank/DDBJ databases">
        <title>Genome sequencing of strain KACC 21265.</title>
        <authorList>
            <person name="Heo J."/>
            <person name="Kim S.-J."/>
            <person name="Kim J.-S."/>
            <person name="Hong S.-B."/>
            <person name="Kwon S.-W."/>
        </authorList>
    </citation>
    <scope>NUCLEOTIDE SEQUENCE [LARGE SCALE GENOMIC DNA]</scope>
    <source>
        <strain evidence="5 6">KACC 21265</strain>
    </source>
</reference>
<organism evidence="5 6">
    <name type="scientific">Xylophilus rhododendri</name>
    <dbReference type="NCBI Taxonomy" id="2697032"/>
    <lineage>
        <taxon>Bacteria</taxon>
        <taxon>Pseudomonadati</taxon>
        <taxon>Pseudomonadota</taxon>
        <taxon>Betaproteobacteria</taxon>
        <taxon>Burkholderiales</taxon>
        <taxon>Xylophilus</taxon>
    </lineage>
</organism>
<dbReference type="PRINTS" id="PR00369">
    <property type="entry name" value="FLAVODOXIN"/>
</dbReference>
<dbReference type="Pfam" id="PF00258">
    <property type="entry name" value="Flavodoxin_1"/>
    <property type="match status" value="1"/>
</dbReference>
<keyword evidence="2" id="KW-0288">FMN</keyword>
<dbReference type="PANTHER" id="PTHR19384">
    <property type="entry name" value="NITRIC OXIDE SYNTHASE-RELATED"/>
    <property type="match status" value="1"/>
</dbReference>
<evidence type="ECO:0000256" key="1">
    <source>
        <dbReference type="ARBA" id="ARBA00022630"/>
    </source>
</evidence>
<dbReference type="GO" id="GO:0010181">
    <property type="term" value="F:FMN binding"/>
    <property type="evidence" value="ECO:0007669"/>
    <property type="project" value="InterPro"/>
</dbReference>
<dbReference type="InterPro" id="IPR001094">
    <property type="entry name" value="Flavdoxin-like"/>
</dbReference>
<dbReference type="GO" id="GO:0005829">
    <property type="term" value="C:cytosol"/>
    <property type="evidence" value="ECO:0007669"/>
    <property type="project" value="TreeGrafter"/>
</dbReference>
<evidence type="ECO:0000313" key="5">
    <source>
        <dbReference type="EMBL" id="QHI96552.1"/>
    </source>
</evidence>
<dbReference type="PROSITE" id="PS50902">
    <property type="entry name" value="FLAVODOXIN_LIKE"/>
    <property type="match status" value="1"/>
</dbReference>
<name>A0A857J0C9_9BURK</name>
<keyword evidence="3" id="KW-0249">Electron transport</keyword>
<accession>A0A857J0C9</accession>
<dbReference type="GO" id="GO:0050660">
    <property type="term" value="F:flavin adenine dinucleotide binding"/>
    <property type="evidence" value="ECO:0007669"/>
    <property type="project" value="TreeGrafter"/>
</dbReference>
<dbReference type="InterPro" id="IPR008254">
    <property type="entry name" value="Flavodoxin/NO_synth"/>
</dbReference>
<evidence type="ECO:0000313" key="6">
    <source>
        <dbReference type="Proteomes" id="UP000464787"/>
    </source>
</evidence>
<dbReference type="InterPro" id="IPR029039">
    <property type="entry name" value="Flavoprotein-like_sf"/>
</dbReference>
<feature type="domain" description="Flavodoxin-like" evidence="4">
    <location>
        <begin position="6"/>
        <end position="150"/>
    </location>
</feature>
<evidence type="ECO:0000259" key="4">
    <source>
        <dbReference type="PROSITE" id="PS50902"/>
    </source>
</evidence>
<keyword evidence="6" id="KW-1185">Reference proteome</keyword>
<dbReference type="PANTHER" id="PTHR19384:SF17">
    <property type="entry name" value="NADPH--CYTOCHROME P450 REDUCTASE"/>
    <property type="match status" value="1"/>
</dbReference>
<proteinExistence type="predicted"/>
<dbReference type="AlphaFoldDB" id="A0A857J0C9"/>
<dbReference type="EMBL" id="CP047650">
    <property type="protein sequence ID" value="QHI96552.1"/>
    <property type="molecule type" value="Genomic_DNA"/>
</dbReference>
<dbReference type="Proteomes" id="UP000464787">
    <property type="component" value="Chromosome"/>
</dbReference>
<dbReference type="KEGG" id="xyk:GT347_00190"/>
<dbReference type="Gene3D" id="3.40.50.360">
    <property type="match status" value="1"/>
</dbReference>
<dbReference type="RefSeq" id="WP_160550070.1">
    <property type="nucleotide sequence ID" value="NZ_CP047650.1"/>
</dbReference>
<keyword evidence="1" id="KW-0285">Flavoprotein</keyword>
<dbReference type="SUPFAM" id="SSF52218">
    <property type="entry name" value="Flavoproteins"/>
    <property type="match status" value="1"/>
</dbReference>
<sequence length="162" mass="17316">MNEVRLRILYASVSGTARLIAEALALEADTLPPGSVEVLDMHDCEASVLDPRGPRLLLCVATTGSGDIPDDGQALYQGLQLAPRFLGGLRYGLIALGDSSYGDTFSGGGLQFDAALLDLGAERVGEVLRLDAMDATEPEILALDWFRQWLAASPLKEDCIPR</sequence>